<sequence>MREILIKSENFENSSLDRKPEDWEVSKIEELAFISSGSTPNRSIAAYWQDGTIPWVKTGEINYTVIKSAEEKITQKALNETSVTVYPVGTVLVAMYGQGLTRGKVGILGIEATTNQACAAIIPKNENLIPSYLWFFRM</sequence>
<dbReference type="HOGENOM" id="CLU_1852927_0_0_3"/>
<dbReference type="AlphaFoldDB" id="K9WFB8"/>
<dbReference type="InterPro" id="IPR044946">
    <property type="entry name" value="Restrct_endonuc_typeI_TRD_sf"/>
</dbReference>
<feature type="domain" description="Type I restriction modification DNA specificity" evidence="4">
    <location>
        <begin position="20"/>
        <end position="136"/>
    </location>
</feature>
<reference evidence="5 6" key="1">
    <citation type="submission" date="2012-06" db="EMBL/GenBank/DDBJ databases">
        <title>Finished chromosome of genome of Microcoleus sp. PCC 7113.</title>
        <authorList>
            <consortium name="US DOE Joint Genome Institute"/>
            <person name="Gugger M."/>
            <person name="Coursin T."/>
            <person name="Rippka R."/>
            <person name="Tandeau De Marsac N."/>
            <person name="Huntemann M."/>
            <person name="Wei C.-L."/>
            <person name="Han J."/>
            <person name="Detter J.C."/>
            <person name="Han C."/>
            <person name="Tapia R."/>
            <person name="Chen A."/>
            <person name="Kyrpides N."/>
            <person name="Mavromatis K."/>
            <person name="Markowitz V."/>
            <person name="Szeto E."/>
            <person name="Ivanova N."/>
            <person name="Pagani I."/>
            <person name="Pati A."/>
            <person name="Goodwin L."/>
            <person name="Nordberg H.P."/>
            <person name="Cantor M.N."/>
            <person name="Hua S.X."/>
            <person name="Woyke T."/>
            <person name="Kerfeld C.A."/>
        </authorList>
    </citation>
    <scope>NUCLEOTIDE SEQUENCE [LARGE SCALE GENOMIC DNA]</scope>
    <source>
        <strain evidence="5 6">PCC 7113</strain>
    </source>
</reference>
<dbReference type="SUPFAM" id="SSF116734">
    <property type="entry name" value="DNA methylase specificity domain"/>
    <property type="match status" value="1"/>
</dbReference>
<evidence type="ECO:0000313" key="6">
    <source>
        <dbReference type="Proteomes" id="UP000010471"/>
    </source>
</evidence>
<evidence type="ECO:0000313" key="5">
    <source>
        <dbReference type="EMBL" id="AFZ18918.1"/>
    </source>
</evidence>
<dbReference type="PATRIC" id="fig|1173027.3.peg.3501"/>
<dbReference type="Proteomes" id="UP000010471">
    <property type="component" value="Chromosome"/>
</dbReference>
<evidence type="ECO:0000256" key="1">
    <source>
        <dbReference type="ARBA" id="ARBA00010923"/>
    </source>
</evidence>
<dbReference type="GO" id="GO:0009307">
    <property type="term" value="P:DNA restriction-modification system"/>
    <property type="evidence" value="ECO:0007669"/>
    <property type="project" value="UniProtKB-KW"/>
</dbReference>
<dbReference type="InterPro" id="IPR052021">
    <property type="entry name" value="Type-I_RS_S_subunit"/>
</dbReference>
<dbReference type="Pfam" id="PF01420">
    <property type="entry name" value="Methylase_S"/>
    <property type="match status" value="1"/>
</dbReference>
<evidence type="ECO:0000256" key="2">
    <source>
        <dbReference type="ARBA" id="ARBA00022747"/>
    </source>
</evidence>
<keyword evidence="2" id="KW-0680">Restriction system</keyword>
<dbReference type="STRING" id="1173027.Mic7113_3176"/>
<dbReference type="RefSeq" id="WP_015183063.1">
    <property type="nucleotide sequence ID" value="NC_019738.1"/>
</dbReference>
<dbReference type="Gene3D" id="3.90.220.20">
    <property type="entry name" value="DNA methylase specificity domains"/>
    <property type="match status" value="1"/>
</dbReference>
<keyword evidence="6" id="KW-1185">Reference proteome</keyword>
<dbReference type="EMBL" id="CP003630">
    <property type="protein sequence ID" value="AFZ18918.1"/>
    <property type="molecule type" value="Genomic_DNA"/>
</dbReference>
<dbReference type="KEGG" id="mic:Mic7113_3176"/>
<dbReference type="InterPro" id="IPR000055">
    <property type="entry name" value="Restrct_endonuc_typeI_TRD"/>
</dbReference>
<evidence type="ECO:0000256" key="3">
    <source>
        <dbReference type="ARBA" id="ARBA00023125"/>
    </source>
</evidence>
<evidence type="ECO:0000259" key="4">
    <source>
        <dbReference type="Pfam" id="PF01420"/>
    </source>
</evidence>
<dbReference type="OrthoDB" id="9815652at2"/>
<organism evidence="5 6">
    <name type="scientific">Allocoleopsis franciscana PCC 7113</name>
    <dbReference type="NCBI Taxonomy" id="1173027"/>
    <lineage>
        <taxon>Bacteria</taxon>
        <taxon>Bacillati</taxon>
        <taxon>Cyanobacteriota</taxon>
        <taxon>Cyanophyceae</taxon>
        <taxon>Coleofasciculales</taxon>
        <taxon>Coleofasciculaceae</taxon>
        <taxon>Allocoleopsis</taxon>
        <taxon>Allocoleopsis franciscana</taxon>
    </lineage>
</organism>
<protein>
    <submittedName>
        <fullName evidence="5">Type I restriction modification DNA specificity protein</fullName>
    </submittedName>
</protein>
<gene>
    <name evidence="5" type="ORF">Mic7113_3176</name>
</gene>
<dbReference type="PANTHER" id="PTHR30408">
    <property type="entry name" value="TYPE-1 RESTRICTION ENZYME ECOKI SPECIFICITY PROTEIN"/>
    <property type="match status" value="1"/>
</dbReference>
<dbReference type="eggNOG" id="COG0732">
    <property type="taxonomic scope" value="Bacteria"/>
</dbReference>
<name>K9WFB8_9CYAN</name>
<proteinExistence type="inferred from homology"/>
<accession>K9WFB8</accession>
<dbReference type="GO" id="GO:0003677">
    <property type="term" value="F:DNA binding"/>
    <property type="evidence" value="ECO:0007669"/>
    <property type="project" value="UniProtKB-KW"/>
</dbReference>
<comment type="similarity">
    <text evidence="1">Belongs to the type-I restriction system S methylase family.</text>
</comment>
<dbReference type="PANTHER" id="PTHR30408:SF12">
    <property type="entry name" value="TYPE I RESTRICTION ENZYME MJAVIII SPECIFICITY SUBUNIT"/>
    <property type="match status" value="1"/>
</dbReference>
<keyword evidence="3" id="KW-0238">DNA-binding</keyword>